<dbReference type="EMBL" id="VNHW01000008">
    <property type="protein sequence ID" value="TYP86869.1"/>
    <property type="molecule type" value="Genomic_DNA"/>
</dbReference>
<dbReference type="Pfam" id="PF03793">
    <property type="entry name" value="PASTA"/>
    <property type="match status" value="2"/>
</dbReference>
<evidence type="ECO:0000259" key="2">
    <source>
        <dbReference type="PROSITE" id="PS51178"/>
    </source>
</evidence>
<protein>
    <submittedName>
        <fullName evidence="3">PASTA domain-containing protein</fullName>
    </submittedName>
</protein>
<keyword evidence="4" id="KW-1185">Reference proteome</keyword>
<dbReference type="RefSeq" id="WP_166533680.1">
    <property type="nucleotide sequence ID" value="NZ_VNHW01000008.1"/>
</dbReference>
<evidence type="ECO:0000313" key="3">
    <source>
        <dbReference type="EMBL" id="TYP86869.1"/>
    </source>
</evidence>
<accession>A0A5S5CWY5</accession>
<sequence length="727" mass="76952">MATSTKDLAQALHDASAYPLQVTDALAGGGGRGEAGDDLDRLVDGALRAVIGTRTRVEDVDRFRAALASSFVAEEVDGHRRYVPAAPGLVLQSADDAAVTGAQAVLLTQARDVVDRGLPLLGRITSLRPAGDQQDHEALAVVIRTAVQQLRDEFGRADGPRAPLVEQQLRVLLGSTADGTALVDPDEVRGALGALRDLSGLASRPVLPLAGRNGHVGNRANTPVEEESLTHFRVLAEYVLRLWQSWHTYARSLDGDGGGYSFIGSRLGHLDLTFQTIGEAVDRVRDALDSVYVGPAERQILVLPLPSRPRDRLSVEQLLDWAGQAVGRQTANLARDHGRIALAEYVLPNAAAVAALLREASEAKVGGGFGTPRVRSALAELVTQYDQLVDELELLVPPPGQAPGAPRTESTTVPDVIDRSLDEATELLRQSRLRLRLGEGRAVRRGAVDRVLATSPPGGTEVARGSEVVVDYAAGLAQTAVPRTRGTTVTEAERRLRDADLRVGELRPVDDPDIAFGRVVDSDPGEGTVLPVDEKVCLRVSCGDGSGDLVDQLCAIAPAVGDAVRQVLGAGGQLWRTASGSEDDCPDDIRQAVAAVGSVVTLLRRFAPARRGASSGDPVFDRGDALDLAALRIKQVVAEFQRQAAENRAEEASAEGPTQAAAGDQHGYVFGTVPLLDEDPYVAWRSRATAASADADDDADDHDADGDATDADDDGRSRSDQDDPGKE</sequence>
<organism evidence="3 4">
    <name type="scientific">Blastococcus xanthinilyticus</name>
    <dbReference type="NCBI Taxonomy" id="1564164"/>
    <lineage>
        <taxon>Bacteria</taxon>
        <taxon>Bacillati</taxon>
        <taxon>Actinomycetota</taxon>
        <taxon>Actinomycetes</taxon>
        <taxon>Geodermatophilales</taxon>
        <taxon>Geodermatophilaceae</taxon>
        <taxon>Blastococcus</taxon>
    </lineage>
</organism>
<dbReference type="InterPro" id="IPR005543">
    <property type="entry name" value="PASTA_dom"/>
</dbReference>
<evidence type="ECO:0000313" key="4">
    <source>
        <dbReference type="Proteomes" id="UP000322499"/>
    </source>
</evidence>
<feature type="compositionally biased region" description="Basic and acidic residues" evidence="1">
    <location>
        <begin position="714"/>
        <end position="727"/>
    </location>
</feature>
<reference evidence="3 4" key="1">
    <citation type="submission" date="2019-07" db="EMBL/GenBank/DDBJ databases">
        <title>Genomic Encyclopedia of Archaeal and Bacterial Type Strains, Phase II (KMG-II): from individual species to whole genera.</title>
        <authorList>
            <person name="Goeker M."/>
        </authorList>
    </citation>
    <scope>NUCLEOTIDE SEQUENCE [LARGE SCALE GENOMIC DNA]</scope>
    <source>
        <strain evidence="3 4">DSM 46842</strain>
    </source>
</reference>
<evidence type="ECO:0000256" key="1">
    <source>
        <dbReference type="SAM" id="MobiDB-lite"/>
    </source>
</evidence>
<name>A0A5S5CWY5_9ACTN</name>
<dbReference type="CDD" id="cd06577">
    <property type="entry name" value="PASTA_pknB"/>
    <property type="match status" value="2"/>
</dbReference>
<gene>
    <name evidence="3" type="ORF">BD833_108154</name>
</gene>
<dbReference type="Proteomes" id="UP000322499">
    <property type="component" value="Unassembled WGS sequence"/>
</dbReference>
<feature type="region of interest" description="Disordered" evidence="1">
    <location>
        <begin position="689"/>
        <end position="727"/>
    </location>
</feature>
<dbReference type="AlphaFoldDB" id="A0A5S5CWY5"/>
<feature type="compositionally biased region" description="Acidic residues" evidence="1">
    <location>
        <begin position="694"/>
        <end position="713"/>
    </location>
</feature>
<dbReference type="PROSITE" id="PS51178">
    <property type="entry name" value="PASTA"/>
    <property type="match status" value="2"/>
</dbReference>
<feature type="domain" description="PASTA" evidence="2">
    <location>
        <begin position="475"/>
        <end position="542"/>
    </location>
</feature>
<comment type="caution">
    <text evidence="3">The sequence shown here is derived from an EMBL/GenBank/DDBJ whole genome shotgun (WGS) entry which is preliminary data.</text>
</comment>
<dbReference type="SMART" id="SM00740">
    <property type="entry name" value="PASTA"/>
    <property type="match status" value="2"/>
</dbReference>
<dbReference type="Gene3D" id="3.30.10.20">
    <property type="match status" value="2"/>
</dbReference>
<proteinExistence type="predicted"/>
<feature type="domain" description="PASTA" evidence="2">
    <location>
        <begin position="407"/>
        <end position="474"/>
    </location>
</feature>